<name>A0ABT7PEJ8_9BACT</name>
<proteinExistence type="predicted"/>
<evidence type="ECO:0000313" key="1">
    <source>
        <dbReference type="EMBL" id="MDM4014719.1"/>
    </source>
</evidence>
<evidence type="ECO:0000313" key="2">
    <source>
        <dbReference type="Proteomes" id="UP001239462"/>
    </source>
</evidence>
<reference evidence="1 2" key="1">
    <citation type="submission" date="2023-06" db="EMBL/GenBank/DDBJ databases">
        <title>Roseiconus lacunae JC819 isolated from Gulf of Mannar region, Tamil Nadu.</title>
        <authorList>
            <person name="Pk S."/>
            <person name="Ch S."/>
            <person name="Ch V.R."/>
        </authorList>
    </citation>
    <scope>NUCLEOTIDE SEQUENCE [LARGE SCALE GENOMIC DNA]</scope>
    <source>
        <strain evidence="1 2">JC819</strain>
    </source>
</reference>
<sequence length="381" mass="41952">MFQPAVPVRGDAGFTILQPQVRIADSIAPMLVPSLNADVEIDTYRQTPVPLEVVDDFDVESSAVVWEDPKPSISTKLTNAAPVTPIKNFTRRIRTKLAVARCRDYGVGVERLPFALSEIDAARPHNNVRLRMEAGYNWEFPDRAEFFWSKLGGKGPALTLPVESSVDYQDLRLAIEVGGSRFSATTELPLRFIDPKVLGNTGSLGDLVLTAKTLMIDGDSFMLTQVLRNQLATGTAKSGRGNGHASMEPGFVAGYRYSERTMLHSELKLWFPLGGEPDFSGPVLRYGFGVAHVFYETDTFAILPTFEMVGWSVLNAQQTGPLGQIIELDGEDIINLFPGVRLVKDSGGEFGLFEVGVSGATAVTTSHWYETMIRLDLRWTF</sequence>
<accession>A0ABT7PEJ8</accession>
<protein>
    <submittedName>
        <fullName evidence="1">Uncharacterized protein</fullName>
    </submittedName>
</protein>
<organism evidence="1 2">
    <name type="scientific">Roseiconus lacunae</name>
    <dbReference type="NCBI Taxonomy" id="2605694"/>
    <lineage>
        <taxon>Bacteria</taxon>
        <taxon>Pseudomonadati</taxon>
        <taxon>Planctomycetota</taxon>
        <taxon>Planctomycetia</taxon>
        <taxon>Pirellulales</taxon>
        <taxon>Pirellulaceae</taxon>
        <taxon>Roseiconus</taxon>
    </lineage>
</organism>
<dbReference type="EMBL" id="JASZZN010000003">
    <property type="protein sequence ID" value="MDM4014719.1"/>
    <property type="molecule type" value="Genomic_DNA"/>
</dbReference>
<comment type="caution">
    <text evidence="1">The sequence shown here is derived from an EMBL/GenBank/DDBJ whole genome shotgun (WGS) entry which is preliminary data.</text>
</comment>
<dbReference type="Proteomes" id="UP001239462">
    <property type="component" value="Unassembled WGS sequence"/>
</dbReference>
<gene>
    <name evidence="1" type="ORF">QTN89_04700</name>
</gene>
<dbReference type="RefSeq" id="WP_289162391.1">
    <property type="nucleotide sequence ID" value="NZ_JASZZN010000003.1"/>
</dbReference>
<keyword evidence="2" id="KW-1185">Reference proteome</keyword>